<dbReference type="AlphaFoldDB" id="A0A8E2IEI0"/>
<reference evidence="1 2" key="1">
    <citation type="submission" date="2017-01" db="EMBL/GenBank/DDBJ databases">
        <title>Draft genome sequence of Bacillus oleronius.</title>
        <authorList>
            <person name="Allam M."/>
        </authorList>
    </citation>
    <scope>NUCLEOTIDE SEQUENCE [LARGE SCALE GENOMIC DNA]</scope>
    <source>
        <strain evidence="1 2">DSM 9356</strain>
    </source>
</reference>
<dbReference type="Pfam" id="PF16147">
    <property type="entry name" value="DUF4855"/>
    <property type="match status" value="1"/>
</dbReference>
<keyword evidence="2" id="KW-1185">Reference proteome</keyword>
<accession>A0A8E2IEI0</accession>
<gene>
    <name evidence="1" type="ORF">BWZ43_02495</name>
</gene>
<evidence type="ECO:0000313" key="2">
    <source>
        <dbReference type="Proteomes" id="UP000189761"/>
    </source>
</evidence>
<evidence type="ECO:0008006" key="3">
    <source>
        <dbReference type="Google" id="ProtNLM"/>
    </source>
</evidence>
<proteinExistence type="predicted"/>
<dbReference type="RefSeq" id="WP_078109369.1">
    <property type="nucleotide sequence ID" value="NZ_CP065424.1"/>
</dbReference>
<sequence length="365" mass="42802">MPYFQPNQEAFNFLKHMILVGGNVDNPWGKDDFLHYVTHLDKQGKSDDWMFDSFAFWHFKSPKGGYLYSDVNIGTTKNGEGNFYAVPAPNPGNLADWEAIIDWYFMPDVFADALNQAINAGIETLGSPKHKRNLIITIPYPGPLQSKFGTIDGAPLNFSVQGQNLQHATEARLVACKWFINRVIERFSQQNYEHLHLLGFYWTFETIHRSWDIDDHWLLKELYQYIEQQGKKFFWIPFYSSYNIHQLDNYQDYYFHSAFLQPNYMFYKDFTGVKDAAKAAEERNAGVEMEFYTANNESMAEKAERLKRFDCYLEGGILHKYMKESAIAWFDGGKALYRIYHGSDEKEREYYDKIYQFVNGSYTLS</sequence>
<dbReference type="EMBL" id="MTLA01000026">
    <property type="protein sequence ID" value="OOP69928.1"/>
    <property type="molecule type" value="Genomic_DNA"/>
</dbReference>
<dbReference type="InterPro" id="IPR032329">
    <property type="entry name" value="DUF4855"/>
</dbReference>
<dbReference type="Proteomes" id="UP000189761">
    <property type="component" value="Unassembled WGS sequence"/>
</dbReference>
<organism evidence="1 2">
    <name type="scientific">Heyndrickxia oleronia</name>
    <dbReference type="NCBI Taxonomy" id="38875"/>
    <lineage>
        <taxon>Bacteria</taxon>
        <taxon>Bacillati</taxon>
        <taxon>Bacillota</taxon>
        <taxon>Bacilli</taxon>
        <taxon>Bacillales</taxon>
        <taxon>Bacillaceae</taxon>
        <taxon>Heyndrickxia</taxon>
    </lineage>
</organism>
<comment type="caution">
    <text evidence="1">The sequence shown here is derived from an EMBL/GenBank/DDBJ whole genome shotgun (WGS) entry which is preliminary data.</text>
</comment>
<name>A0A8E2IEI0_9BACI</name>
<protein>
    <recommendedName>
        <fullName evidence="3">DUF4855 domain-containing protein</fullName>
    </recommendedName>
</protein>
<evidence type="ECO:0000313" key="1">
    <source>
        <dbReference type="EMBL" id="OOP69928.1"/>
    </source>
</evidence>